<dbReference type="EMBL" id="JAVRJZ010000007">
    <property type="protein sequence ID" value="KAK2720021.1"/>
    <property type="molecule type" value="Genomic_DNA"/>
</dbReference>
<organism evidence="7 8">
    <name type="scientific">Artemia franciscana</name>
    <name type="common">Brine shrimp</name>
    <name type="synonym">Artemia sanfranciscana</name>
    <dbReference type="NCBI Taxonomy" id="6661"/>
    <lineage>
        <taxon>Eukaryota</taxon>
        <taxon>Metazoa</taxon>
        <taxon>Ecdysozoa</taxon>
        <taxon>Arthropoda</taxon>
        <taxon>Crustacea</taxon>
        <taxon>Branchiopoda</taxon>
        <taxon>Anostraca</taxon>
        <taxon>Artemiidae</taxon>
        <taxon>Artemia</taxon>
    </lineage>
</organism>
<dbReference type="AlphaFoldDB" id="A0AA88I544"/>
<dbReference type="GO" id="GO:0030976">
    <property type="term" value="F:thiamine pyrophosphate binding"/>
    <property type="evidence" value="ECO:0007669"/>
    <property type="project" value="InterPro"/>
</dbReference>
<feature type="domain" description="Dehydrogenase E1 component" evidence="6">
    <location>
        <begin position="110"/>
        <end position="185"/>
    </location>
</feature>
<keyword evidence="4" id="KW-0560">Oxidoreductase</keyword>
<dbReference type="GO" id="GO:0006099">
    <property type="term" value="P:tricarboxylic acid cycle"/>
    <property type="evidence" value="ECO:0007669"/>
    <property type="project" value="TreeGrafter"/>
</dbReference>
<comment type="cofactor">
    <cofactor evidence="1">
        <name>thiamine diphosphate</name>
        <dbReference type="ChEBI" id="CHEBI:58937"/>
    </cofactor>
</comment>
<keyword evidence="8" id="KW-1185">Reference proteome</keyword>
<evidence type="ECO:0000259" key="6">
    <source>
        <dbReference type="Pfam" id="PF00676"/>
    </source>
</evidence>
<dbReference type="InterPro" id="IPR029061">
    <property type="entry name" value="THDP-binding"/>
</dbReference>
<accession>A0AA88I544</accession>
<dbReference type="Gene3D" id="3.40.50.970">
    <property type="match status" value="1"/>
</dbReference>
<evidence type="ECO:0000313" key="7">
    <source>
        <dbReference type="EMBL" id="KAK2720021.1"/>
    </source>
</evidence>
<dbReference type="PANTHER" id="PTHR23152">
    <property type="entry name" value="2-OXOGLUTARATE DEHYDROGENASE"/>
    <property type="match status" value="1"/>
</dbReference>
<evidence type="ECO:0000313" key="8">
    <source>
        <dbReference type="Proteomes" id="UP001187531"/>
    </source>
</evidence>
<comment type="caution">
    <text evidence="7">The sequence shown here is derived from an EMBL/GenBank/DDBJ whole genome shotgun (WGS) entry which is preliminary data.</text>
</comment>
<protein>
    <recommendedName>
        <fullName evidence="6">Dehydrogenase E1 component domain-containing protein</fullName>
    </recommendedName>
</protein>
<dbReference type="InterPro" id="IPR001017">
    <property type="entry name" value="DH_E1"/>
</dbReference>
<name>A0AA88I544_ARTSF</name>
<evidence type="ECO:0000256" key="5">
    <source>
        <dbReference type="ARBA" id="ARBA00023052"/>
    </source>
</evidence>
<dbReference type="GO" id="GO:0005739">
    <property type="term" value="C:mitochondrion"/>
    <property type="evidence" value="ECO:0007669"/>
    <property type="project" value="TreeGrafter"/>
</dbReference>
<dbReference type="GO" id="GO:0045252">
    <property type="term" value="C:oxoglutarate dehydrogenase complex"/>
    <property type="evidence" value="ECO:0007669"/>
    <property type="project" value="TreeGrafter"/>
</dbReference>
<keyword evidence="5" id="KW-0786">Thiamine pyrophosphate</keyword>
<evidence type="ECO:0000256" key="4">
    <source>
        <dbReference type="ARBA" id="ARBA00023002"/>
    </source>
</evidence>
<dbReference type="Proteomes" id="UP001187531">
    <property type="component" value="Unassembled WGS sequence"/>
</dbReference>
<evidence type="ECO:0000256" key="1">
    <source>
        <dbReference type="ARBA" id="ARBA00001964"/>
    </source>
</evidence>
<dbReference type="InterPro" id="IPR011603">
    <property type="entry name" value="2oxoglutarate_DH_E1"/>
</dbReference>
<evidence type="ECO:0000256" key="2">
    <source>
        <dbReference type="ARBA" id="ARBA00006936"/>
    </source>
</evidence>
<dbReference type="Gene3D" id="3.40.50.12470">
    <property type="match status" value="1"/>
</dbReference>
<dbReference type="GO" id="GO:0004591">
    <property type="term" value="F:oxoglutarate dehydrogenase (succinyl-transferring) activity"/>
    <property type="evidence" value="ECO:0007669"/>
    <property type="project" value="TreeGrafter"/>
</dbReference>
<dbReference type="SUPFAM" id="SSF52518">
    <property type="entry name" value="Thiamin diphosphate-binding fold (THDP-binding)"/>
    <property type="match status" value="1"/>
</dbReference>
<comment type="similarity">
    <text evidence="2">Belongs to the alpha-ketoglutarate dehydrogenase family.</text>
</comment>
<reference evidence="7" key="1">
    <citation type="submission" date="2023-07" db="EMBL/GenBank/DDBJ databases">
        <title>Chromosome-level genome assembly of Artemia franciscana.</title>
        <authorList>
            <person name="Jo E."/>
        </authorList>
    </citation>
    <scope>NUCLEOTIDE SEQUENCE</scope>
    <source>
        <tissue evidence="7">Whole body</tissue>
    </source>
</reference>
<sequence>MGRRKEEIMSFERKGLRLAASSSLGSSAIPNLVEDLVRNGPSSEILNVIDDINHVRQFVAVDLAVSGSLHFPSVHTLLNMVDTESTEIKLKPDSEFRKAWNNLETLEICLVLVSYRRNGHNEIDEPMFTQPLMYKKVKQTKNVLEKYVGQLLEEGIVTKEEMDDIRLKYDKICEESYVNSQNEKQIRYKDWLDSPWSGFFEGKDPLKMSTTGVHEETLDHIGKRFSQPPPNAAGFVIHKGIERILRSRMDMVEHRSVDWALAEAMAFGSLLREGIHVRLSGQDVERGTFR</sequence>
<dbReference type="Pfam" id="PF00676">
    <property type="entry name" value="E1_dh"/>
    <property type="match status" value="1"/>
</dbReference>
<keyword evidence="3" id="KW-0809">Transit peptide</keyword>
<dbReference type="PANTHER" id="PTHR23152:SF4">
    <property type="entry name" value="2-OXOADIPATE DEHYDROGENASE COMPLEX COMPONENT E1"/>
    <property type="match status" value="1"/>
</dbReference>
<proteinExistence type="inferred from homology"/>
<gene>
    <name evidence="7" type="ORF">QYM36_004060</name>
</gene>
<evidence type="ECO:0000256" key="3">
    <source>
        <dbReference type="ARBA" id="ARBA00022946"/>
    </source>
</evidence>